<accession>A0A1R0KRW1</accession>
<dbReference type="GO" id="GO:0051920">
    <property type="term" value="F:peroxiredoxin activity"/>
    <property type="evidence" value="ECO:0007669"/>
    <property type="project" value="InterPro"/>
</dbReference>
<dbReference type="Gene3D" id="1.20.1290.10">
    <property type="entry name" value="AhpD-like"/>
    <property type="match status" value="1"/>
</dbReference>
<gene>
    <name evidence="2" type="ORF">BS329_19365</name>
</gene>
<proteinExistence type="predicted"/>
<dbReference type="PANTHER" id="PTHR34846">
    <property type="entry name" value="4-CARBOXYMUCONOLACTONE DECARBOXYLASE FAMILY PROTEIN (AFU_ORTHOLOGUE AFUA_6G11590)"/>
    <property type="match status" value="1"/>
</dbReference>
<dbReference type="STRING" id="76021.BS329_19365"/>
<sequence>MTERIHVGKRVPEIYQAMAKLQAEVEKAATNAGVDQKILELVKMRSSQINHCAFCLDMHSHDAVQMGESPRRLFVLQGWRETELFTEQERAALALTEAITNVATLHEVPDDVYDEATRVFSEEQYRAIVWEAIAINSWNRMCVTSHAPLPERAE</sequence>
<dbReference type="InterPro" id="IPR004675">
    <property type="entry name" value="AhpD_core"/>
</dbReference>
<feature type="domain" description="Carboxymuconolactone decarboxylase-like" evidence="1">
    <location>
        <begin position="12"/>
        <end position="97"/>
    </location>
</feature>
<evidence type="ECO:0000313" key="3">
    <source>
        <dbReference type="Proteomes" id="UP000187486"/>
    </source>
</evidence>
<dbReference type="Pfam" id="PF02627">
    <property type="entry name" value="CMD"/>
    <property type="match status" value="1"/>
</dbReference>
<dbReference type="InterPro" id="IPR003779">
    <property type="entry name" value="CMD-like"/>
</dbReference>
<evidence type="ECO:0000313" key="2">
    <source>
        <dbReference type="EMBL" id="OLZ50580.1"/>
    </source>
</evidence>
<dbReference type="OrthoDB" id="5185109at2"/>
<keyword evidence="2" id="KW-0560">Oxidoreductase</keyword>
<dbReference type="AlphaFoldDB" id="A0A1R0KRW1"/>
<keyword evidence="3" id="KW-1185">Reference proteome</keyword>
<comment type="caution">
    <text evidence="2">The sequence shown here is derived from an EMBL/GenBank/DDBJ whole genome shotgun (WGS) entry which is preliminary data.</text>
</comment>
<dbReference type="PANTHER" id="PTHR34846:SF10">
    <property type="entry name" value="CYTOPLASMIC PROTEIN"/>
    <property type="match status" value="1"/>
</dbReference>
<name>A0A1R0KRW1_9PSEU</name>
<protein>
    <submittedName>
        <fullName evidence="2">Alkylhydroperoxidase</fullName>
    </submittedName>
</protein>
<dbReference type="SUPFAM" id="SSF69118">
    <property type="entry name" value="AhpD-like"/>
    <property type="match status" value="1"/>
</dbReference>
<dbReference type="EMBL" id="MQUQ01000010">
    <property type="protein sequence ID" value="OLZ50580.1"/>
    <property type="molecule type" value="Genomic_DNA"/>
</dbReference>
<dbReference type="RefSeq" id="WP_076162626.1">
    <property type="nucleotide sequence ID" value="NZ_JBEZVB010000195.1"/>
</dbReference>
<dbReference type="Proteomes" id="UP000187486">
    <property type="component" value="Unassembled WGS sequence"/>
</dbReference>
<evidence type="ECO:0000259" key="1">
    <source>
        <dbReference type="Pfam" id="PF02627"/>
    </source>
</evidence>
<reference evidence="2 3" key="1">
    <citation type="submission" date="2016-01" db="EMBL/GenBank/DDBJ databases">
        <title>Amycolatopsis coloradensis genome sequencing and assembly.</title>
        <authorList>
            <person name="Mayilraj S."/>
        </authorList>
    </citation>
    <scope>NUCLEOTIDE SEQUENCE [LARGE SCALE GENOMIC DNA]</scope>
    <source>
        <strain evidence="2 3">DSM 44225</strain>
    </source>
</reference>
<dbReference type="NCBIfam" id="TIGR00778">
    <property type="entry name" value="ahpD_dom"/>
    <property type="match status" value="1"/>
</dbReference>
<dbReference type="InterPro" id="IPR029032">
    <property type="entry name" value="AhpD-like"/>
</dbReference>
<organism evidence="2 3">
    <name type="scientific">Amycolatopsis coloradensis</name>
    <dbReference type="NCBI Taxonomy" id="76021"/>
    <lineage>
        <taxon>Bacteria</taxon>
        <taxon>Bacillati</taxon>
        <taxon>Actinomycetota</taxon>
        <taxon>Actinomycetes</taxon>
        <taxon>Pseudonocardiales</taxon>
        <taxon>Pseudonocardiaceae</taxon>
        <taxon>Amycolatopsis</taxon>
    </lineage>
</organism>
<keyword evidence="2" id="KW-0575">Peroxidase</keyword>